<dbReference type="EMBL" id="FUIG01000036">
    <property type="protein sequence ID" value="SJM32476.1"/>
    <property type="molecule type" value="Genomic_DNA"/>
</dbReference>
<proteinExistence type="predicted"/>
<reference evidence="2" key="1">
    <citation type="submission" date="2016-12" db="EMBL/GenBank/DDBJ databases">
        <authorList>
            <person name="Brunel B."/>
        </authorList>
    </citation>
    <scope>NUCLEOTIDE SEQUENCE [LARGE SCALE GENOMIC DNA]</scope>
</reference>
<organism evidence="1 2">
    <name type="scientific">Mesorhizobium delmotii</name>
    <dbReference type="NCBI Taxonomy" id="1631247"/>
    <lineage>
        <taxon>Bacteria</taxon>
        <taxon>Pseudomonadati</taxon>
        <taxon>Pseudomonadota</taxon>
        <taxon>Alphaproteobacteria</taxon>
        <taxon>Hyphomicrobiales</taxon>
        <taxon>Phyllobacteriaceae</taxon>
        <taxon>Mesorhizobium</taxon>
    </lineage>
</organism>
<gene>
    <name evidence="1" type="ORF">BQ8482_290071</name>
</gene>
<keyword evidence="2" id="KW-1185">Reference proteome</keyword>
<evidence type="ECO:0000313" key="2">
    <source>
        <dbReference type="Proteomes" id="UP000245698"/>
    </source>
</evidence>
<dbReference type="Proteomes" id="UP000245698">
    <property type="component" value="Unassembled WGS sequence"/>
</dbReference>
<accession>A0A2P9AMY0</accession>
<name>A0A2P9AMY0_9HYPH</name>
<sequence>MCNGFTGTAAGCAGTLDGMHQACTFRFEGAILNCCRVASRNFVTVCLIENVTRSPGMRDSEQHMALGYWPRR</sequence>
<evidence type="ECO:0000313" key="1">
    <source>
        <dbReference type="EMBL" id="SJM32476.1"/>
    </source>
</evidence>
<dbReference type="AlphaFoldDB" id="A0A2P9AMY0"/>
<protein>
    <submittedName>
        <fullName evidence="1">Uncharacterized protein</fullName>
    </submittedName>
</protein>